<dbReference type="EMBL" id="JADIMR010000026">
    <property type="protein sequence ID" value="MBO8446456.1"/>
    <property type="molecule type" value="Genomic_DNA"/>
</dbReference>
<sequence length="394" mass="43624">MEFETLYARLDAELDKLQSEGALRALPAGKFKGRYVKVFGRKLLNLSSNDYLGLSSDMVLQSDFLSRLCKSEKFLMSSSSSRLLTGNFPQYGELELLIADMYRKESALVFSSGYHANSGILPAVTDSRSLVLADKLVHASIIDGLRLSKAKVMRYAHNNYEHLHALLEKYAPLHTEVFIVTESIFSMDGDTADLRLLAELKKEFRNVYLYVDEAHAFGVRGENGLGLSEECGVSDEIDFLVGTFGKAAASQGAFVVCRQDIRDYLVNKMRTLIYTTALPPVNVLWTIEVLKHFDCLEKKRRHLDALSSFVRKAVADKGYGNISSSQIVPVVAGSNDAAIKLSGIMRETGFYVLPLRPPTVPEGTSRLRLSLTAAITMEDAAMIMNALPEKSDIA</sequence>
<dbReference type="PANTHER" id="PTHR13693:SF100">
    <property type="entry name" value="8-AMINO-7-OXONONANOATE SYNTHASE"/>
    <property type="match status" value="1"/>
</dbReference>
<feature type="domain" description="Aminotransferase class I/classII large" evidence="4">
    <location>
        <begin position="42"/>
        <end position="387"/>
    </location>
</feature>
<dbReference type="GO" id="GO:0008710">
    <property type="term" value="F:8-amino-7-oxononanoate synthase activity"/>
    <property type="evidence" value="ECO:0007669"/>
    <property type="project" value="TreeGrafter"/>
</dbReference>
<name>A0A9D9EH49_9BACT</name>
<proteinExistence type="predicted"/>
<evidence type="ECO:0000256" key="1">
    <source>
        <dbReference type="ARBA" id="ARBA00001933"/>
    </source>
</evidence>
<gene>
    <name evidence="5" type="ORF">IAC32_01750</name>
</gene>
<evidence type="ECO:0000256" key="3">
    <source>
        <dbReference type="ARBA" id="ARBA00022898"/>
    </source>
</evidence>
<dbReference type="SUPFAM" id="SSF53383">
    <property type="entry name" value="PLP-dependent transferases"/>
    <property type="match status" value="1"/>
</dbReference>
<reference evidence="5" key="1">
    <citation type="submission" date="2020-10" db="EMBL/GenBank/DDBJ databases">
        <authorList>
            <person name="Gilroy R."/>
        </authorList>
    </citation>
    <scope>NUCLEOTIDE SEQUENCE</scope>
    <source>
        <strain evidence="5">D3-1215</strain>
    </source>
</reference>
<evidence type="ECO:0000313" key="5">
    <source>
        <dbReference type="EMBL" id="MBO8446456.1"/>
    </source>
</evidence>
<keyword evidence="3" id="KW-0663">Pyridoxal phosphate</keyword>
<dbReference type="GO" id="GO:0009102">
    <property type="term" value="P:biotin biosynthetic process"/>
    <property type="evidence" value="ECO:0007669"/>
    <property type="project" value="TreeGrafter"/>
</dbReference>
<dbReference type="Proteomes" id="UP000823637">
    <property type="component" value="Unassembled WGS sequence"/>
</dbReference>
<dbReference type="InterPro" id="IPR015421">
    <property type="entry name" value="PyrdxlP-dep_Trfase_major"/>
</dbReference>
<dbReference type="Gene3D" id="3.40.640.10">
    <property type="entry name" value="Type I PLP-dependent aspartate aminotransferase-like (Major domain)"/>
    <property type="match status" value="1"/>
</dbReference>
<dbReference type="Pfam" id="PF00155">
    <property type="entry name" value="Aminotran_1_2"/>
    <property type="match status" value="1"/>
</dbReference>
<dbReference type="InterPro" id="IPR015422">
    <property type="entry name" value="PyrdxlP-dep_Trfase_small"/>
</dbReference>
<organism evidence="5 6">
    <name type="scientific">Candidatus Enterocola intestinipullorum</name>
    <dbReference type="NCBI Taxonomy" id="2840783"/>
    <lineage>
        <taxon>Bacteria</taxon>
        <taxon>Pseudomonadati</taxon>
        <taxon>Bacteroidota</taxon>
        <taxon>Bacteroidia</taxon>
        <taxon>Bacteroidales</taxon>
        <taxon>Candidatus Enterocola</taxon>
    </lineage>
</organism>
<dbReference type="InterPro" id="IPR004839">
    <property type="entry name" value="Aminotransferase_I/II_large"/>
</dbReference>
<dbReference type="PANTHER" id="PTHR13693">
    <property type="entry name" value="CLASS II AMINOTRANSFERASE/8-AMINO-7-OXONONANOATE SYNTHASE"/>
    <property type="match status" value="1"/>
</dbReference>
<evidence type="ECO:0000313" key="6">
    <source>
        <dbReference type="Proteomes" id="UP000823637"/>
    </source>
</evidence>
<dbReference type="AlphaFoldDB" id="A0A9D9EH49"/>
<comment type="cofactor">
    <cofactor evidence="1">
        <name>pyridoxal 5'-phosphate</name>
        <dbReference type="ChEBI" id="CHEBI:597326"/>
    </cofactor>
</comment>
<accession>A0A9D9EH49</accession>
<reference evidence="5" key="2">
    <citation type="journal article" date="2021" name="PeerJ">
        <title>Extensive microbial diversity within the chicken gut microbiome revealed by metagenomics and culture.</title>
        <authorList>
            <person name="Gilroy R."/>
            <person name="Ravi A."/>
            <person name="Getino M."/>
            <person name="Pursley I."/>
            <person name="Horton D.L."/>
            <person name="Alikhan N.F."/>
            <person name="Baker D."/>
            <person name="Gharbi K."/>
            <person name="Hall N."/>
            <person name="Watson M."/>
            <person name="Adriaenssens E.M."/>
            <person name="Foster-Nyarko E."/>
            <person name="Jarju S."/>
            <person name="Secka A."/>
            <person name="Antonio M."/>
            <person name="Oren A."/>
            <person name="Chaudhuri R.R."/>
            <person name="La Ragione R."/>
            <person name="Hildebrand F."/>
            <person name="Pallen M.J."/>
        </authorList>
    </citation>
    <scope>NUCLEOTIDE SEQUENCE</scope>
    <source>
        <strain evidence="5">D3-1215</strain>
    </source>
</reference>
<dbReference type="Gene3D" id="3.90.1150.10">
    <property type="entry name" value="Aspartate Aminotransferase, domain 1"/>
    <property type="match status" value="1"/>
</dbReference>
<protein>
    <submittedName>
        <fullName evidence="5">8-amino-7-oxononanoate synthase</fullName>
    </submittedName>
</protein>
<keyword evidence="2" id="KW-0808">Transferase</keyword>
<comment type="caution">
    <text evidence="5">The sequence shown here is derived from an EMBL/GenBank/DDBJ whole genome shotgun (WGS) entry which is preliminary data.</text>
</comment>
<dbReference type="InterPro" id="IPR015424">
    <property type="entry name" value="PyrdxlP-dep_Trfase"/>
</dbReference>
<dbReference type="InterPro" id="IPR050087">
    <property type="entry name" value="AON_synthase_class-II"/>
</dbReference>
<evidence type="ECO:0000259" key="4">
    <source>
        <dbReference type="Pfam" id="PF00155"/>
    </source>
</evidence>
<dbReference type="GO" id="GO:0030170">
    <property type="term" value="F:pyridoxal phosphate binding"/>
    <property type="evidence" value="ECO:0007669"/>
    <property type="project" value="InterPro"/>
</dbReference>
<evidence type="ECO:0000256" key="2">
    <source>
        <dbReference type="ARBA" id="ARBA00022679"/>
    </source>
</evidence>